<dbReference type="PROSITE" id="PS50885">
    <property type="entry name" value="HAMP"/>
    <property type="match status" value="1"/>
</dbReference>
<gene>
    <name evidence="15" type="ORF">OMP38_04215</name>
</gene>
<evidence type="ECO:0000256" key="11">
    <source>
        <dbReference type="ARBA" id="ARBA00023136"/>
    </source>
</evidence>
<protein>
    <recommendedName>
        <fullName evidence="3">histidine kinase</fullName>
        <ecNumber evidence="3">2.7.13.3</ecNumber>
    </recommendedName>
</protein>
<dbReference type="Pfam" id="PF00672">
    <property type="entry name" value="HAMP"/>
    <property type="match status" value="1"/>
</dbReference>
<dbReference type="InterPro" id="IPR003661">
    <property type="entry name" value="HisK_dim/P_dom"/>
</dbReference>
<dbReference type="InterPro" id="IPR036890">
    <property type="entry name" value="HATPase_C_sf"/>
</dbReference>
<dbReference type="GO" id="GO:0005886">
    <property type="term" value="C:plasma membrane"/>
    <property type="evidence" value="ECO:0007669"/>
    <property type="project" value="UniProtKB-SubCell"/>
</dbReference>
<evidence type="ECO:0000256" key="3">
    <source>
        <dbReference type="ARBA" id="ARBA00012438"/>
    </source>
</evidence>
<dbReference type="PROSITE" id="PS50109">
    <property type="entry name" value="HIS_KIN"/>
    <property type="match status" value="1"/>
</dbReference>
<comment type="subcellular location">
    <subcellularLocation>
        <location evidence="2">Cell membrane</location>
        <topology evidence="2">Multi-pass membrane protein</topology>
    </subcellularLocation>
</comment>
<dbReference type="PANTHER" id="PTHR42878:SF7">
    <property type="entry name" value="SENSOR HISTIDINE KINASE GLRK"/>
    <property type="match status" value="1"/>
</dbReference>
<evidence type="ECO:0000313" key="16">
    <source>
        <dbReference type="Proteomes" id="UP001153387"/>
    </source>
</evidence>
<sequence length="480" mass="52756">MRRYGGITVKLLLAFFAVLLISFAITMFVSDRFVRTQLRDRNDQMEARQLDVTAALVRSAYREQWSRAQLTSALQMSGGPNRTIVILNSAGEVVLQSGNPNAGGTVELDSQALKETLAARDKRWRPGDASGEGKIRIAAGPVGGELTWNAQTILVVSQAFQQDFNVFSGLFRNIMITMLVVSTIMVLIVSRGMTARLRRMTQAARDIAKGKFDIRLPDRHRDEIGELAASLNHMSAELGSLDRMRREFSANVSHDLRSPLTSIGGFVEAMLDGAVPPDKEMHYLGLVREQTQRMNRLVNDLLDVARMEAGQLEISPVPYNLSSWIRGLLARMSPDAGRRGIKLELIGDAEDLWVEADPDRIDQVLANLALNAIQFSPNGRTVQVEAVRDGDRARISVRDRGVGIPGGELDKIWQRFYKSDKARSARTGSGLGLAIVQFVLEKHGTAASVDSAEGVGTVFTFSLPLAEQPSNPPYSAREGV</sequence>
<dbReference type="SMART" id="SM00388">
    <property type="entry name" value="HisKA"/>
    <property type="match status" value="1"/>
</dbReference>
<keyword evidence="6" id="KW-0808">Transferase</keyword>
<dbReference type="EMBL" id="JAPDHZ010000002">
    <property type="protein sequence ID" value="MDG0790144.1"/>
    <property type="molecule type" value="Genomic_DNA"/>
</dbReference>
<keyword evidence="11 12" id="KW-0472">Membrane</keyword>
<dbReference type="SUPFAM" id="SSF158472">
    <property type="entry name" value="HAMP domain-like"/>
    <property type="match status" value="1"/>
</dbReference>
<evidence type="ECO:0000256" key="1">
    <source>
        <dbReference type="ARBA" id="ARBA00000085"/>
    </source>
</evidence>
<keyword evidence="12" id="KW-0812">Transmembrane</keyword>
<keyword evidence="4" id="KW-1003">Cell membrane</keyword>
<keyword evidence="5" id="KW-0597">Phosphoprotein</keyword>
<dbReference type="PANTHER" id="PTHR42878">
    <property type="entry name" value="TWO-COMPONENT HISTIDINE KINASE"/>
    <property type="match status" value="1"/>
</dbReference>
<dbReference type="Gene3D" id="1.10.287.130">
    <property type="match status" value="1"/>
</dbReference>
<dbReference type="InterPro" id="IPR005467">
    <property type="entry name" value="His_kinase_dom"/>
</dbReference>
<dbReference type="Gene3D" id="6.10.340.10">
    <property type="match status" value="1"/>
</dbReference>
<evidence type="ECO:0000256" key="7">
    <source>
        <dbReference type="ARBA" id="ARBA00022741"/>
    </source>
</evidence>
<evidence type="ECO:0000256" key="5">
    <source>
        <dbReference type="ARBA" id="ARBA00022553"/>
    </source>
</evidence>
<evidence type="ECO:0000256" key="2">
    <source>
        <dbReference type="ARBA" id="ARBA00004651"/>
    </source>
</evidence>
<dbReference type="PRINTS" id="PR00344">
    <property type="entry name" value="BCTRLSENSOR"/>
</dbReference>
<dbReference type="GO" id="GO:0000156">
    <property type="term" value="F:phosphorelay response regulator activity"/>
    <property type="evidence" value="ECO:0007669"/>
    <property type="project" value="TreeGrafter"/>
</dbReference>
<dbReference type="SUPFAM" id="SSF47384">
    <property type="entry name" value="Homodimeric domain of signal transducing histidine kinase"/>
    <property type="match status" value="1"/>
</dbReference>
<comment type="catalytic activity">
    <reaction evidence="1">
        <text>ATP + protein L-histidine = ADP + protein N-phospho-L-histidine.</text>
        <dbReference type="EC" id="2.7.13.3"/>
    </reaction>
</comment>
<dbReference type="SMART" id="SM00304">
    <property type="entry name" value="HAMP"/>
    <property type="match status" value="1"/>
</dbReference>
<keyword evidence="12" id="KW-1133">Transmembrane helix</keyword>
<dbReference type="InterPro" id="IPR050351">
    <property type="entry name" value="BphY/WalK/GraS-like"/>
</dbReference>
<feature type="domain" description="HAMP" evidence="14">
    <location>
        <begin position="191"/>
        <end position="243"/>
    </location>
</feature>
<dbReference type="GO" id="GO:0030295">
    <property type="term" value="F:protein kinase activator activity"/>
    <property type="evidence" value="ECO:0007669"/>
    <property type="project" value="TreeGrafter"/>
</dbReference>
<dbReference type="InterPro" id="IPR036097">
    <property type="entry name" value="HisK_dim/P_sf"/>
</dbReference>
<evidence type="ECO:0000256" key="4">
    <source>
        <dbReference type="ARBA" id="ARBA00022475"/>
    </source>
</evidence>
<dbReference type="CDD" id="cd00075">
    <property type="entry name" value="HATPase"/>
    <property type="match status" value="1"/>
</dbReference>
<evidence type="ECO:0000259" key="14">
    <source>
        <dbReference type="PROSITE" id="PS50885"/>
    </source>
</evidence>
<dbReference type="Gene3D" id="3.30.565.10">
    <property type="entry name" value="Histidine kinase-like ATPase, C-terminal domain"/>
    <property type="match status" value="1"/>
</dbReference>
<dbReference type="InterPro" id="IPR003594">
    <property type="entry name" value="HATPase_dom"/>
</dbReference>
<feature type="domain" description="Histidine kinase" evidence="13">
    <location>
        <begin position="251"/>
        <end position="467"/>
    </location>
</feature>
<dbReference type="RefSeq" id="WP_277564010.1">
    <property type="nucleotide sequence ID" value="NZ_JAPDHZ010000002.1"/>
</dbReference>
<dbReference type="CDD" id="cd00082">
    <property type="entry name" value="HisKA"/>
    <property type="match status" value="1"/>
</dbReference>
<feature type="transmembrane region" description="Helical" evidence="12">
    <location>
        <begin position="170"/>
        <end position="190"/>
    </location>
</feature>
<dbReference type="Pfam" id="PF02518">
    <property type="entry name" value="HATPase_c"/>
    <property type="match status" value="1"/>
</dbReference>
<evidence type="ECO:0000256" key="6">
    <source>
        <dbReference type="ARBA" id="ARBA00022679"/>
    </source>
</evidence>
<accession>A0A9X4QKY8</accession>
<keyword evidence="16" id="KW-1185">Reference proteome</keyword>
<evidence type="ECO:0000256" key="9">
    <source>
        <dbReference type="ARBA" id="ARBA00022840"/>
    </source>
</evidence>
<dbReference type="GO" id="GO:0005524">
    <property type="term" value="F:ATP binding"/>
    <property type="evidence" value="ECO:0007669"/>
    <property type="project" value="UniProtKB-KW"/>
</dbReference>
<evidence type="ECO:0000256" key="10">
    <source>
        <dbReference type="ARBA" id="ARBA00023012"/>
    </source>
</evidence>
<keyword evidence="10" id="KW-0902">Two-component regulatory system</keyword>
<dbReference type="CDD" id="cd06225">
    <property type="entry name" value="HAMP"/>
    <property type="match status" value="1"/>
</dbReference>
<dbReference type="AlphaFoldDB" id="A0A9X4QKY8"/>
<evidence type="ECO:0000259" key="13">
    <source>
        <dbReference type="PROSITE" id="PS50109"/>
    </source>
</evidence>
<dbReference type="FunFam" id="1.10.287.130:FF:000001">
    <property type="entry name" value="Two-component sensor histidine kinase"/>
    <property type="match status" value="1"/>
</dbReference>
<dbReference type="Proteomes" id="UP001153387">
    <property type="component" value="Unassembled WGS sequence"/>
</dbReference>
<evidence type="ECO:0000256" key="8">
    <source>
        <dbReference type="ARBA" id="ARBA00022777"/>
    </source>
</evidence>
<keyword evidence="8 15" id="KW-0418">Kinase</keyword>
<reference evidence="15 16" key="1">
    <citation type="submission" date="2022-10" db="EMBL/GenBank/DDBJ databases">
        <title>Comparative genomic analysis of Cohnella hashimotonis sp. nov., isolated from the International Space Station.</title>
        <authorList>
            <person name="Simpson A."/>
            <person name="Venkateswaran K."/>
        </authorList>
    </citation>
    <scope>NUCLEOTIDE SEQUENCE [LARGE SCALE GENOMIC DNA]</scope>
    <source>
        <strain evidence="15 16">DSM 18997</strain>
    </source>
</reference>
<evidence type="ECO:0000313" key="15">
    <source>
        <dbReference type="EMBL" id="MDG0790144.1"/>
    </source>
</evidence>
<name>A0A9X4QKY8_9BACL</name>
<dbReference type="GO" id="GO:0007234">
    <property type="term" value="P:osmosensory signaling via phosphorelay pathway"/>
    <property type="evidence" value="ECO:0007669"/>
    <property type="project" value="TreeGrafter"/>
</dbReference>
<feature type="transmembrane region" description="Helical" evidence="12">
    <location>
        <begin position="12"/>
        <end position="30"/>
    </location>
</feature>
<organism evidence="15 16">
    <name type="scientific">Cohnella ginsengisoli</name>
    <dbReference type="NCBI Taxonomy" id="425004"/>
    <lineage>
        <taxon>Bacteria</taxon>
        <taxon>Bacillati</taxon>
        <taxon>Bacillota</taxon>
        <taxon>Bacilli</taxon>
        <taxon>Bacillales</taxon>
        <taxon>Paenibacillaceae</taxon>
        <taxon>Cohnella</taxon>
    </lineage>
</organism>
<dbReference type="FunFam" id="3.30.565.10:FF:000006">
    <property type="entry name" value="Sensor histidine kinase WalK"/>
    <property type="match status" value="1"/>
</dbReference>
<evidence type="ECO:0000256" key="12">
    <source>
        <dbReference type="SAM" id="Phobius"/>
    </source>
</evidence>
<dbReference type="InterPro" id="IPR003660">
    <property type="entry name" value="HAMP_dom"/>
</dbReference>
<dbReference type="SMART" id="SM00387">
    <property type="entry name" value="HATPase_c"/>
    <property type="match status" value="1"/>
</dbReference>
<dbReference type="SUPFAM" id="SSF55874">
    <property type="entry name" value="ATPase domain of HSP90 chaperone/DNA topoisomerase II/histidine kinase"/>
    <property type="match status" value="1"/>
</dbReference>
<keyword evidence="9" id="KW-0067">ATP-binding</keyword>
<dbReference type="GO" id="GO:0000155">
    <property type="term" value="F:phosphorelay sensor kinase activity"/>
    <property type="evidence" value="ECO:0007669"/>
    <property type="project" value="InterPro"/>
</dbReference>
<proteinExistence type="predicted"/>
<keyword evidence="7" id="KW-0547">Nucleotide-binding</keyword>
<comment type="caution">
    <text evidence="15">The sequence shown here is derived from an EMBL/GenBank/DDBJ whole genome shotgun (WGS) entry which is preliminary data.</text>
</comment>
<dbReference type="EC" id="2.7.13.3" evidence="3"/>
<dbReference type="Pfam" id="PF00512">
    <property type="entry name" value="HisKA"/>
    <property type="match status" value="1"/>
</dbReference>
<dbReference type="InterPro" id="IPR004358">
    <property type="entry name" value="Sig_transdc_His_kin-like_C"/>
</dbReference>